<evidence type="ECO:0000256" key="1">
    <source>
        <dbReference type="ARBA" id="ARBA00004651"/>
    </source>
</evidence>
<feature type="transmembrane region" description="Helical" evidence="7">
    <location>
        <begin position="164"/>
        <end position="186"/>
    </location>
</feature>
<accession>A0A225MRH5</accession>
<proteinExistence type="inferred from homology"/>
<dbReference type="RefSeq" id="WP_088602394.1">
    <property type="nucleotide sequence ID" value="NZ_NJIH01000003.1"/>
</dbReference>
<dbReference type="AlphaFoldDB" id="A0A225MRH5"/>
<evidence type="ECO:0000256" key="3">
    <source>
        <dbReference type="ARBA" id="ARBA00022475"/>
    </source>
</evidence>
<dbReference type="EMBL" id="NJIH01000003">
    <property type="protein sequence ID" value="OWT63815.1"/>
    <property type="molecule type" value="Genomic_DNA"/>
</dbReference>
<evidence type="ECO:0000313" key="9">
    <source>
        <dbReference type="EMBL" id="OWT63815.1"/>
    </source>
</evidence>
<feature type="transmembrane region" description="Helical" evidence="7">
    <location>
        <begin position="215"/>
        <end position="236"/>
    </location>
</feature>
<comment type="subcellular location">
    <subcellularLocation>
        <location evidence="1 7">Cell membrane</location>
        <topology evidence="1 7">Multi-pass membrane protein</topology>
    </subcellularLocation>
</comment>
<dbReference type="PANTHER" id="PTHR30151:SF0">
    <property type="entry name" value="ABC TRANSPORTER PERMEASE PROTEIN MJ0413-RELATED"/>
    <property type="match status" value="1"/>
</dbReference>
<feature type="transmembrane region" description="Helical" evidence="7">
    <location>
        <begin position="58"/>
        <end position="82"/>
    </location>
</feature>
<dbReference type="InterPro" id="IPR000515">
    <property type="entry name" value="MetI-like"/>
</dbReference>
<dbReference type="Pfam" id="PF00528">
    <property type="entry name" value="BPD_transp_1"/>
    <property type="match status" value="1"/>
</dbReference>
<name>A0A225MRH5_9BURK</name>
<keyword evidence="5 7" id="KW-1133">Transmembrane helix</keyword>
<evidence type="ECO:0000256" key="6">
    <source>
        <dbReference type="ARBA" id="ARBA00023136"/>
    </source>
</evidence>
<feature type="transmembrane region" description="Helical" evidence="7">
    <location>
        <begin position="94"/>
        <end position="115"/>
    </location>
</feature>
<dbReference type="Proteomes" id="UP000214603">
    <property type="component" value="Unassembled WGS sequence"/>
</dbReference>
<keyword evidence="6 7" id="KW-0472">Membrane</keyword>
<dbReference type="InterPro" id="IPR035906">
    <property type="entry name" value="MetI-like_sf"/>
</dbReference>
<reference evidence="10" key="1">
    <citation type="submission" date="2017-06" db="EMBL/GenBank/DDBJ databases">
        <title>Herbaspirillum phytohormonus sp. nov., isolated from the root nodule of Robinia pseudoacacia in lead-zinc mine.</title>
        <authorList>
            <person name="Fan M."/>
            <person name="Lin Y."/>
        </authorList>
    </citation>
    <scope>NUCLEOTIDE SEQUENCE [LARGE SCALE GENOMIC DNA]</scope>
    <source>
        <strain evidence="10">SC-089</strain>
    </source>
</reference>
<feature type="domain" description="ABC transmembrane type-1" evidence="8">
    <location>
        <begin position="54"/>
        <end position="233"/>
    </location>
</feature>
<dbReference type="Gene3D" id="1.10.3720.10">
    <property type="entry name" value="MetI-like"/>
    <property type="match status" value="1"/>
</dbReference>
<evidence type="ECO:0000256" key="5">
    <source>
        <dbReference type="ARBA" id="ARBA00022989"/>
    </source>
</evidence>
<keyword evidence="3" id="KW-1003">Cell membrane</keyword>
<keyword evidence="2 7" id="KW-0813">Transport</keyword>
<feature type="transmembrane region" description="Helical" evidence="7">
    <location>
        <begin position="121"/>
        <end position="143"/>
    </location>
</feature>
<gene>
    <name evidence="9" type="ORF">CEY11_05775</name>
</gene>
<evidence type="ECO:0000259" key="8">
    <source>
        <dbReference type="PROSITE" id="PS50928"/>
    </source>
</evidence>
<dbReference type="PROSITE" id="PS50928">
    <property type="entry name" value="ABC_TM1"/>
    <property type="match status" value="1"/>
</dbReference>
<keyword evidence="4 7" id="KW-0812">Transmembrane</keyword>
<dbReference type="OrthoDB" id="9806809at2"/>
<evidence type="ECO:0000256" key="2">
    <source>
        <dbReference type="ARBA" id="ARBA00022448"/>
    </source>
</evidence>
<evidence type="ECO:0000256" key="4">
    <source>
        <dbReference type="ARBA" id="ARBA00022692"/>
    </source>
</evidence>
<dbReference type="CDD" id="cd06261">
    <property type="entry name" value="TM_PBP2"/>
    <property type="match status" value="1"/>
</dbReference>
<sequence>MSRRALATHLFTLLFLAAWSLAAWVSPAYQMPGPWAVLQGAWKFLTTPELLLQLGASLYHVAAAIVLSFILGCVLALIPYYFPVARIAIHRRFGAFLGSFPGVGWALLAGMWFGINSISVIFAISAVLLPFALVNLNSGLNNLDAELMEMGQSFTRHTARKLRLVILPLLYPYLFATLRLMFGVAWKVTLAAELFGGNSGLGYLINLARQDYDTVTIFVIIFFIIVFVYCAERFFFKPIQARFDAYAKI</sequence>
<comment type="caution">
    <text evidence="9">The sequence shown here is derived from an EMBL/GenBank/DDBJ whole genome shotgun (WGS) entry which is preliminary data.</text>
</comment>
<dbReference type="GO" id="GO:0055085">
    <property type="term" value="P:transmembrane transport"/>
    <property type="evidence" value="ECO:0007669"/>
    <property type="project" value="InterPro"/>
</dbReference>
<evidence type="ECO:0000256" key="7">
    <source>
        <dbReference type="RuleBase" id="RU363032"/>
    </source>
</evidence>
<organism evidence="9 10">
    <name type="scientific">Candidimonas nitroreducens</name>
    <dbReference type="NCBI Taxonomy" id="683354"/>
    <lineage>
        <taxon>Bacteria</taxon>
        <taxon>Pseudomonadati</taxon>
        <taxon>Pseudomonadota</taxon>
        <taxon>Betaproteobacteria</taxon>
        <taxon>Burkholderiales</taxon>
        <taxon>Alcaligenaceae</taxon>
        <taxon>Candidimonas</taxon>
    </lineage>
</organism>
<dbReference type="SUPFAM" id="SSF161098">
    <property type="entry name" value="MetI-like"/>
    <property type="match status" value="1"/>
</dbReference>
<evidence type="ECO:0000313" key="10">
    <source>
        <dbReference type="Proteomes" id="UP000214603"/>
    </source>
</evidence>
<dbReference type="GO" id="GO:0005886">
    <property type="term" value="C:plasma membrane"/>
    <property type="evidence" value="ECO:0007669"/>
    <property type="project" value="UniProtKB-SubCell"/>
</dbReference>
<keyword evidence="10" id="KW-1185">Reference proteome</keyword>
<comment type="similarity">
    <text evidence="7">Belongs to the binding-protein-dependent transport system permease family.</text>
</comment>
<protein>
    <recommendedName>
        <fullName evidence="8">ABC transmembrane type-1 domain-containing protein</fullName>
    </recommendedName>
</protein>
<dbReference type="PANTHER" id="PTHR30151">
    <property type="entry name" value="ALKANE SULFONATE ABC TRANSPORTER-RELATED, MEMBRANE SUBUNIT"/>
    <property type="match status" value="1"/>
</dbReference>